<dbReference type="EMBL" id="AOMB01000030">
    <property type="protein sequence ID" value="EMA38492.1"/>
    <property type="molecule type" value="Genomic_DNA"/>
</dbReference>
<dbReference type="OrthoDB" id="292134at2157"/>
<keyword evidence="2" id="KW-0812">Transmembrane</keyword>
<dbReference type="Pfam" id="PF26237">
    <property type="entry name" value="DUF8054_C"/>
    <property type="match status" value="1"/>
</dbReference>
<sequence>MCSAFSLDRFRRPEYTGENRCLPCTATNVGIAAVAGAVVALVWPPAGAGVLAFGLLAIYLRGYLVPGTPTFTRRYFPEPVLRAFDKADSYPTTPTDRPAADRPTEASEPTLLDDPEAVLSAADAVEPDPEADDLRLTPAFRTAWHERIDRIRTEGTEKRALQTLLGIDEAVHLDDENPDGVVMAHTETRPVGYWESRAAFLADLAAAVELSSRYDGWGRLPVEGRSQAVNGLRVFLDRCPTCGGEVVFGESTVRSCCRSHDVLAVSCVACGARILEVDAPEMESR</sequence>
<feature type="domain" description="DUF8054" evidence="4">
    <location>
        <begin position="237"/>
        <end position="277"/>
    </location>
</feature>
<accession>M0LY40</accession>
<dbReference type="PATRIC" id="fig|1132509.6.peg.2275"/>
<keyword evidence="7" id="KW-1185">Reference proteome</keyword>
<reference evidence="6 7" key="1">
    <citation type="journal article" date="2014" name="PLoS Genet.">
        <title>Phylogenetically driven sequencing of extremely halophilic archaea reveals strategies for static and dynamic osmo-response.</title>
        <authorList>
            <person name="Becker E.A."/>
            <person name="Seitzer P.M."/>
            <person name="Tritt A."/>
            <person name="Larsen D."/>
            <person name="Krusor M."/>
            <person name="Yao A.I."/>
            <person name="Wu D."/>
            <person name="Madern D."/>
            <person name="Eisen J.A."/>
            <person name="Darling A.E."/>
            <person name="Facciotti M.T."/>
        </authorList>
    </citation>
    <scope>NUCLEOTIDE SEQUENCE [LARGE SCALE GENOMIC DNA]</scope>
    <source>
        <strain evidence="6 7">100A6</strain>
    </source>
</reference>
<evidence type="ECO:0000256" key="2">
    <source>
        <dbReference type="SAM" id="Phobius"/>
    </source>
</evidence>
<dbReference type="InterPro" id="IPR058775">
    <property type="entry name" value="DUF8054_M"/>
</dbReference>
<feature type="domain" description="DUF8054" evidence="3">
    <location>
        <begin position="7"/>
        <end position="87"/>
    </location>
</feature>
<feature type="region of interest" description="Disordered" evidence="1">
    <location>
        <begin position="86"/>
        <end position="114"/>
    </location>
</feature>
<feature type="transmembrane region" description="Helical" evidence="2">
    <location>
        <begin position="46"/>
        <end position="64"/>
    </location>
</feature>
<proteinExistence type="predicted"/>
<dbReference type="RefSeq" id="WP_007693446.1">
    <property type="nucleotide sequence ID" value="NZ_AJRK01000428.1"/>
</dbReference>
<evidence type="ECO:0000313" key="7">
    <source>
        <dbReference type="Proteomes" id="UP000011566"/>
    </source>
</evidence>
<comment type="caution">
    <text evidence="6">The sequence shown here is derived from an EMBL/GenBank/DDBJ whole genome shotgun (WGS) entry which is preliminary data.</text>
</comment>
<dbReference type="InterPro" id="IPR058675">
    <property type="entry name" value="DUF8054_C"/>
</dbReference>
<dbReference type="AlphaFoldDB" id="M0LY40"/>
<dbReference type="Pfam" id="PF26236">
    <property type="entry name" value="DUF8054_N"/>
    <property type="match status" value="1"/>
</dbReference>
<protein>
    <submittedName>
        <fullName evidence="6">Uncharacterized protein</fullName>
    </submittedName>
</protein>
<dbReference type="Proteomes" id="UP000011566">
    <property type="component" value="Unassembled WGS sequence"/>
</dbReference>
<dbReference type="eggNOG" id="arCOG08109">
    <property type="taxonomic scope" value="Archaea"/>
</dbReference>
<feature type="transmembrane region" description="Helical" evidence="2">
    <location>
        <begin position="21"/>
        <end position="40"/>
    </location>
</feature>
<evidence type="ECO:0000259" key="3">
    <source>
        <dbReference type="Pfam" id="PF26236"/>
    </source>
</evidence>
<keyword evidence="2" id="KW-1133">Transmembrane helix</keyword>
<organism evidence="6 7">
    <name type="scientific">Halococcus hamelinensis 100A6</name>
    <dbReference type="NCBI Taxonomy" id="1132509"/>
    <lineage>
        <taxon>Archaea</taxon>
        <taxon>Methanobacteriati</taxon>
        <taxon>Methanobacteriota</taxon>
        <taxon>Stenosarchaea group</taxon>
        <taxon>Halobacteria</taxon>
        <taxon>Halobacteriales</taxon>
        <taxon>Halococcaceae</taxon>
        <taxon>Halococcus</taxon>
    </lineage>
</organism>
<keyword evidence="2" id="KW-0472">Membrane</keyword>
<name>M0LY40_9EURY</name>
<evidence type="ECO:0000259" key="4">
    <source>
        <dbReference type="Pfam" id="PF26237"/>
    </source>
</evidence>
<evidence type="ECO:0000259" key="5">
    <source>
        <dbReference type="Pfam" id="PF26238"/>
    </source>
</evidence>
<dbReference type="InterPro" id="IPR058674">
    <property type="entry name" value="DUF8054_N"/>
</dbReference>
<dbReference type="Pfam" id="PF26238">
    <property type="entry name" value="DUF8054_M"/>
    <property type="match status" value="1"/>
</dbReference>
<evidence type="ECO:0000256" key="1">
    <source>
        <dbReference type="SAM" id="MobiDB-lite"/>
    </source>
</evidence>
<feature type="domain" description="DUF8054" evidence="5">
    <location>
        <begin position="114"/>
        <end position="234"/>
    </location>
</feature>
<evidence type="ECO:0000313" key="6">
    <source>
        <dbReference type="EMBL" id="EMA38492.1"/>
    </source>
</evidence>
<gene>
    <name evidence="6" type="ORF">C447_10067</name>
</gene>